<dbReference type="EMBL" id="BGZK01000298">
    <property type="protein sequence ID" value="GBP35067.1"/>
    <property type="molecule type" value="Genomic_DNA"/>
</dbReference>
<name>A0A4C1V9U4_EUMVA</name>
<dbReference type="AlphaFoldDB" id="A0A4C1V9U4"/>
<gene>
    <name evidence="2" type="ORF">EVAR_75270_1</name>
</gene>
<protein>
    <submittedName>
        <fullName evidence="2">Uncharacterized protein</fullName>
    </submittedName>
</protein>
<sequence>MTIERVNVFAENRAPAKMIEKKIISILKSGSSKETIGRDASGNMYTSDGVATLYADTNRRKWAPPACTAPSAGSSPKLKWMWFKVARSQLAADAPTPTSVGRDHGNLRAPPALPPTFGGRLKGVFICHVDEKTAELQGRDIRIDRLNRDQNQTILKGSLFAFDYGTLSMTRTAEAAVCGTAGDG</sequence>
<reference evidence="2 3" key="1">
    <citation type="journal article" date="2019" name="Commun. Biol.">
        <title>The bagworm genome reveals a unique fibroin gene that provides high tensile strength.</title>
        <authorList>
            <person name="Kono N."/>
            <person name="Nakamura H."/>
            <person name="Ohtoshi R."/>
            <person name="Tomita M."/>
            <person name="Numata K."/>
            <person name="Arakawa K."/>
        </authorList>
    </citation>
    <scope>NUCLEOTIDE SEQUENCE [LARGE SCALE GENOMIC DNA]</scope>
</reference>
<proteinExistence type="predicted"/>
<evidence type="ECO:0000313" key="2">
    <source>
        <dbReference type="EMBL" id="GBP35067.1"/>
    </source>
</evidence>
<feature type="region of interest" description="Disordered" evidence="1">
    <location>
        <begin position="94"/>
        <end position="113"/>
    </location>
</feature>
<keyword evidence="3" id="KW-1185">Reference proteome</keyword>
<evidence type="ECO:0000256" key="1">
    <source>
        <dbReference type="SAM" id="MobiDB-lite"/>
    </source>
</evidence>
<organism evidence="2 3">
    <name type="scientific">Eumeta variegata</name>
    <name type="common">Bagworm moth</name>
    <name type="synonym">Eumeta japonica</name>
    <dbReference type="NCBI Taxonomy" id="151549"/>
    <lineage>
        <taxon>Eukaryota</taxon>
        <taxon>Metazoa</taxon>
        <taxon>Ecdysozoa</taxon>
        <taxon>Arthropoda</taxon>
        <taxon>Hexapoda</taxon>
        <taxon>Insecta</taxon>
        <taxon>Pterygota</taxon>
        <taxon>Neoptera</taxon>
        <taxon>Endopterygota</taxon>
        <taxon>Lepidoptera</taxon>
        <taxon>Glossata</taxon>
        <taxon>Ditrysia</taxon>
        <taxon>Tineoidea</taxon>
        <taxon>Psychidae</taxon>
        <taxon>Oiketicinae</taxon>
        <taxon>Eumeta</taxon>
    </lineage>
</organism>
<dbReference type="Proteomes" id="UP000299102">
    <property type="component" value="Unassembled WGS sequence"/>
</dbReference>
<comment type="caution">
    <text evidence="2">The sequence shown here is derived from an EMBL/GenBank/DDBJ whole genome shotgun (WGS) entry which is preliminary data.</text>
</comment>
<evidence type="ECO:0000313" key="3">
    <source>
        <dbReference type="Proteomes" id="UP000299102"/>
    </source>
</evidence>
<accession>A0A4C1V9U4</accession>